<evidence type="ECO:0000256" key="2">
    <source>
        <dbReference type="ARBA" id="ARBA00022741"/>
    </source>
</evidence>
<dbReference type="SMART" id="SM00382">
    <property type="entry name" value="AAA"/>
    <property type="match status" value="1"/>
</dbReference>
<dbReference type="CDD" id="cd03260">
    <property type="entry name" value="ABC_PstB_phosphate_transporter"/>
    <property type="match status" value="1"/>
</dbReference>
<keyword evidence="3 5" id="KW-0067">ATP-binding</keyword>
<dbReference type="InterPro" id="IPR017871">
    <property type="entry name" value="ABC_transporter-like_CS"/>
</dbReference>
<dbReference type="InterPro" id="IPR003593">
    <property type="entry name" value="AAA+_ATPase"/>
</dbReference>
<comment type="caution">
    <text evidence="5">The sequence shown here is derived from an EMBL/GenBank/DDBJ whole genome shotgun (WGS) entry which is preliminary data.</text>
</comment>
<dbReference type="GO" id="GO:0005524">
    <property type="term" value="F:ATP binding"/>
    <property type="evidence" value="ECO:0007669"/>
    <property type="project" value="UniProtKB-KW"/>
</dbReference>
<dbReference type="Gene3D" id="3.40.50.300">
    <property type="entry name" value="P-loop containing nucleotide triphosphate hydrolases"/>
    <property type="match status" value="1"/>
</dbReference>
<accession>A0ABS1TQI9</accession>
<dbReference type="InterPro" id="IPR027417">
    <property type="entry name" value="P-loop_NTPase"/>
</dbReference>
<evidence type="ECO:0000313" key="5">
    <source>
        <dbReference type="EMBL" id="MBL4953557.1"/>
    </source>
</evidence>
<keyword evidence="6" id="KW-1185">Reference proteome</keyword>
<dbReference type="InterPro" id="IPR005670">
    <property type="entry name" value="PstB-like"/>
</dbReference>
<dbReference type="PANTHER" id="PTHR43423:SF1">
    <property type="entry name" value="ABC TRANSPORTER I FAMILY MEMBER 17"/>
    <property type="match status" value="1"/>
</dbReference>
<dbReference type="Proteomes" id="UP000623967">
    <property type="component" value="Unassembled WGS sequence"/>
</dbReference>
<dbReference type="EMBL" id="JAESWB010000229">
    <property type="protein sequence ID" value="MBL4953557.1"/>
    <property type="molecule type" value="Genomic_DNA"/>
</dbReference>
<proteinExistence type="predicted"/>
<evidence type="ECO:0000313" key="6">
    <source>
        <dbReference type="Proteomes" id="UP000623967"/>
    </source>
</evidence>
<dbReference type="RefSeq" id="WP_202654826.1">
    <property type="nucleotide sequence ID" value="NZ_JAESWB010000229.1"/>
</dbReference>
<dbReference type="PROSITE" id="PS50893">
    <property type="entry name" value="ABC_TRANSPORTER_2"/>
    <property type="match status" value="1"/>
</dbReference>
<dbReference type="PROSITE" id="PS00211">
    <property type="entry name" value="ABC_TRANSPORTER_1"/>
    <property type="match status" value="1"/>
</dbReference>
<keyword evidence="2" id="KW-0547">Nucleotide-binding</keyword>
<name>A0ABS1TQI9_9BACI</name>
<dbReference type="PANTHER" id="PTHR43423">
    <property type="entry name" value="ABC TRANSPORTER I FAMILY MEMBER 17"/>
    <property type="match status" value="1"/>
</dbReference>
<protein>
    <submittedName>
        <fullName evidence="5">Phosphate ABC transporter ATP-binding protein</fullName>
    </submittedName>
</protein>
<evidence type="ECO:0000256" key="3">
    <source>
        <dbReference type="ARBA" id="ARBA00022840"/>
    </source>
</evidence>
<feature type="domain" description="ABC transporter" evidence="4">
    <location>
        <begin position="5"/>
        <end position="234"/>
    </location>
</feature>
<evidence type="ECO:0000256" key="1">
    <source>
        <dbReference type="ARBA" id="ARBA00022448"/>
    </source>
</evidence>
<sequence length="239" mass="26697">MKSAIQFNDVYYRIDNLPILKQITGSFYEGEITTLVGPSGAGKTTLLKLCNRLLSPQSGDIYINGKDIRDWDPIELRRNVGMALQSAPMIDGSVEQNLALPLELQGKHLSEHQAKDLLKDVGLSAELLQRNSKELSGGQRQKVSIARTLVNRPQILLLDEITSSLDQVSQKEIEELIIKINRKFGVTIVWITHNLQQAVDVGTYTWVMMAGEIIEAGKSDLLRSPSNDRVKQFVKGEWG</sequence>
<keyword evidence="1" id="KW-0813">Transport</keyword>
<dbReference type="InterPro" id="IPR003439">
    <property type="entry name" value="ABC_transporter-like_ATP-bd"/>
</dbReference>
<dbReference type="Pfam" id="PF00005">
    <property type="entry name" value="ABC_tran"/>
    <property type="match status" value="1"/>
</dbReference>
<reference evidence="5 6" key="1">
    <citation type="submission" date="2021-01" db="EMBL/GenBank/DDBJ databases">
        <title>Genome public.</title>
        <authorList>
            <person name="Liu C."/>
            <person name="Sun Q."/>
        </authorList>
    </citation>
    <scope>NUCLEOTIDE SEQUENCE [LARGE SCALE GENOMIC DNA]</scope>
    <source>
        <strain evidence="5 6">YIM B02564</strain>
    </source>
</reference>
<gene>
    <name evidence="5" type="ORF">JK635_15310</name>
</gene>
<organism evidence="5 6">
    <name type="scientific">Neobacillus paridis</name>
    <dbReference type="NCBI Taxonomy" id="2803862"/>
    <lineage>
        <taxon>Bacteria</taxon>
        <taxon>Bacillati</taxon>
        <taxon>Bacillota</taxon>
        <taxon>Bacilli</taxon>
        <taxon>Bacillales</taxon>
        <taxon>Bacillaceae</taxon>
        <taxon>Neobacillus</taxon>
    </lineage>
</organism>
<evidence type="ECO:0000259" key="4">
    <source>
        <dbReference type="PROSITE" id="PS50893"/>
    </source>
</evidence>
<dbReference type="SUPFAM" id="SSF52540">
    <property type="entry name" value="P-loop containing nucleoside triphosphate hydrolases"/>
    <property type="match status" value="1"/>
</dbReference>